<dbReference type="AlphaFoldDB" id="A0A0V1KLQ5"/>
<accession>A0A0V1KLQ5</accession>
<name>A0A0V1KLQ5_9BILA</name>
<keyword evidence="1" id="KW-1133">Transmembrane helix</keyword>
<evidence type="ECO:0000313" key="3">
    <source>
        <dbReference type="Proteomes" id="UP000054721"/>
    </source>
</evidence>
<evidence type="ECO:0000256" key="1">
    <source>
        <dbReference type="SAM" id="Phobius"/>
    </source>
</evidence>
<proteinExistence type="predicted"/>
<organism evidence="2 3">
    <name type="scientific">Trichinella nativa</name>
    <dbReference type="NCBI Taxonomy" id="6335"/>
    <lineage>
        <taxon>Eukaryota</taxon>
        <taxon>Metazoa</taxon>
        <taxon>Ecdysozoa</taxon>
        <taxon>Nematoda</taxon>
        <taxon>Enoplea</taxon>
        <taxon>Dorylaimia</taxon>
        <taxon>Trichinellida</taxon>
        <taxon>Trichinellidae</taxon>
        <taxon>Trichinella</taxon>
    </lineage>
</organism>
<keyword evidence="1" id="KW-0812">Transmembrane</keyword>
<dbReference type="EMBL" id="JYDW01000499">
    <property type="protein sequence ID" value="KRZ47985.1"/>
    <property type="molecule type" value="Genomic_DNA"/>
</dbReference>
<keyword evidence="3" id="KW-1185">Reference proteome</keyword>
<keyword evidence="1" id="KW-0472">Membrane</keyword>
<dbReference type="Proteomes" id="UP000054721">
    <property type="component" value="Unassembled WGS sequence"/>
</dbReference>
<evidence type="ECO:0000313" key="2">
    <source>
        <dbReference type="EMBL" id="KRZ47985.1"/>
    </source>
</evidence>
<protein>
    <submittedName>
        <fullName evidence="2">Uncharacterized protein</fullName>
    </submittedName>
</protein>
<sequence length="177" mass="19868">MTVPLLQTNRLRHKTNYFKVNSTVLYQQLIRKIVKSNSRLRQLRAAALIAGCTLAFFTIQAVAKLPNSLFRVQRSSGGRCMGSLRPQPGAARHQESDLVGDARVLFLLYPRPFGTSPWAGHTDEHCSWYENNGCATPVAPFVFLIENNGIAIKPSKAQRPFIYLPQLRWSAAEKVSK</sequence>
<feature type="transmembrane region" description="Helical" evidence="1">
    <location>
        <begin position="45"/>
        <end position="63"/>
    </location>
</feature>
<reference evidence="2 3" key="1">
    <citation type="submission" date="2015-05" db="EMBL/GenBank/DDBJ databases">
        <title>Evolution of Trichinella species and genotypes.</title>
        <authorList>
            <person name="Korhonen P.K."/>
            <person name="Edoardo P."/>
            <person name="Giuseppe L.R."/>
            <person name="Gasser R.B."/>
        </authorList>
    </citation>
    <scope>NUCLEOTIDE SEQUENCE [LARGE SCALE GENOMIC DNA]</scope>
    <source>
        <strain evidence="2">ISS10</strain>
    </source>
</reference>
<gene>
    <name evidence="2" type="ORF">T02_12852</name>
</gene>
<comment type="caution">
    <text evidence="2">The sequence shown here is derived from an EMBL/GenBank/DDBJ whole genome shotgun (WGS) entry which is preliminary data.</text>
</comment>